<dbReference type="InterPro" id="IPR030379">
    <property type="entry name" value="G_SEPTIN_dom"/>
</dbReference>
<dbReference type="Proteomes" id="UP000717996">
    <property type="component" value="Unassembled WGS sequence"/>
</dbReference>
<keyword evidence="1" id="KW-0342">GTP-binding</keyword>
<evidence type="ECO:0000256" key="3">
    <source>
        <dbReference type="SAM" id="Phobius"/>
    </source>
</evidence>
<gene>
    <name evidence="5" type="ORF">G6F51_008489</name>
</gene>
<keyword evidence="3" id="KW-1133">Transmembrane helix</keyword>
<evidence type="ECO:0000313" key="5">
    <source>
        <dbReference type="EMBL" id="KAG1540490.1"/>
    </source>
</evidence>
<evidence type="ECO:0000256" key="1">
    <source>
        <dbReference type="RuleBase" id="RU004560"/>
    </source>
</evidence>
<dbReference type="InterPro" id="IPR027417">
    <property type="entry name" value="P-loop_NTPase"/>
</dbReference>
<evidence type="ECO:0000259" key="4">
    <source>
        <dbReference type="Pfam" id="PF00735"/>
    </source>
</evidence>
<keyword evidence="1" id="KW-0547">Nucleotide-binding</keyword>
<keyword evidence="2" id="KW-0175">Coiled coil</keyword>
<dbReference type="OrthoDB" id="5340910at2759"/>
<evidence type="ECO:0000256" key="2">
    <source>
        <dbReference type="SAM" id="Coils"/>
    </source>
</evidence>
<reference evidence="5" key="1">
    <citation type="journal article" date="2020" name="Microb. Genom.">
        <title>Genetic diversity of clinical and environmental Mucorales isolates obtained from an investigation of mucormycosis cases among solid organ transplant recipients.</title>
        <authorList>
            <person name="Nguyen M.H."/>
            <person name="Kaul D."/>
            <person name="Muto C."/>
            <person name="Cheng S.J."/>
            <person name="Richter R.A."/>
            <person name="Bruno V.M."/>
            <person name="Liu G."/>
            <person name="Beyhan S."/>
            <person name="Sundermann A.J."/>
            <person name="Mounaud S."/>
            <person name="Pasculle A.W."/>
            <person name="Nierman W.C."/>
            <person name="Driscoll E."/>
            <person name="Cumbie R."/>
            <person name="Clancy C.J."/>
            <person name="Dupont C.L."/>
        </authorList>
    </citation>
    <scope>NUCLEOTIDE SEQUENCE</scope>
    <source>
        <strain evidence="5">GL16</strain>
    </source>
</reference>
<dbReference type="SUPFAM" id="SSF52540">
    <property type="entry name" value="P-loop containing nucleoside triphosphate hydrolases"/>
    <property type="match status" value="1"/>
</dbReference>
<feature type="transmembrane region" description="Helical" evidence="3">
    <location>
        <begin position="356"/>
        <end position="376"/>
    </location>
</feature>
<keyword evidence="3" id="KW-0472">Membrane</keyword>
<dbReference type="EMBL" id="JAANIT010001399">
    <property type="protein sequence ID" value="KAG1540490.1"/>
    <property type="molecule type" value="Genomic_DNA"/>
</dbReference>
<protein>
    <recommendedName>
        <fullName evidence="4">Septin-type G domain-containing protein</fullName>
    </recommendedName>
</protein>
<evidence type="ECO:0000313" key="6">
    <source>
        <dbReference type="Proteomes" id="UP000717996"/>
    </source>
</evidence>
<feature type="coiled-coil region" evidence="2">
    <location>
        <begin position="308"/>
        <end position="336"/>
    </location>
</feature>
<organism evidence="5 6">
    <name type="scientific">Rhizopus oryzae</name>
    <name type="common">Mucormycosis agent</name>
    <name type="synonym">Rhizopus arrhizus var. delemar</name>
    <dbReference type="NCBI Taxonomy" id="64495"/>
    <lineage>
        <taxon>Eukaryota</taxon>
        <taxon>Fungi</taxon>
        <taxon>Fungi incertae sedis</taxon>
        <taxon>Mucoromycota</taxon>
        <taxon>Mucoromycotina</taxon>
        <taxon>Mucoromycetes</taxon>
        <taxon>Mucorales</taxon>
        <taxon>Mucorineae</taxon>
        <taxon>Rhizopodaceae</taxon>
        <taxon>Rhizopus</taxon>
    </lineage>
</organism>
<comment type="similarity">
    <text evidence="1">Belongs to the TRAFAC class TrmE-Era-EngA-EngB-Septin-like GTPase superfamily. Septin GTPase family.</text>
</comment>
<proteinExistence type="inferred from homology"/>
<dbReference type="PANTHER" id="PTHR18884">
    <property type="entry name" value="SEPTIN"/>
    <property type="match status" value="1"/>
</dbReference>
<dbReference type="Gene3D" id="3.40.50.300">
    <property type="entry name" value="P-loop containing nucleotide triphosphate hydrolases"/>
    <property type="match status" value="1"/>
</dbReference>
<name>A0A9P6Y6K2_RHIOR</name>
<dbReference type="AlphaFoldDB" id="A0A9P6Y6K2"/>
<comment type="caution">
    <text evidence="5">The sequence shown here is derived from an EMBL/GenBank/DDBJ whole genome shotgun (WGS) entry which is preliminary data.</text>
</comment>
<feature type="domain" description="Septin-type G" evidence="4">
    <location>
        <begin position="51"/>
        <end position="224"/>
    </location>
</feature>
<sequence length="385" mass="44241">MLKNFQDSTFETDFGVKSVDDSSVFSSSLGLSKRHSMIATSQLILKDGTNHFRMIVCGDSGIGKSALVQALSTLSVNQSTSSLEPSESFVPSTDTCIVDTCGYGATFEKTNSLFHPSCRDDQRLVYMVEQASAILTHVDVCLYLIMGRLKPVDIEYMRCMHELVNIVPVMIQPDLSVRMDQMIEHRLDIIHILYQNQIKFCTFGYTQDEIIEYCKQASAYCVPFVLNWSSTKPLFHGLTHLKQALFNTHLIHLRKQTTHKFIQWRRQQVLSMNNTSSSISSSISTSSSVYSLSSAEKQKVSEYVSKRRHQLEKELLKQDKELKQEFERRSKKSKRDYLLKEFGSIEKQERQANYNVNMFATVFFSCLFIFIICNYFNNKKYCPPP</sequence>
<keyword evidence="3" id="KW-0812">Transmembrane</keyword>
<dbReference type="GO" id="GO:0005525">
    <property type="term" value="F:GTP binding"/>
    <property type="evidence" value="ECO:0007669"/>
    <property type="project" value="UniProtKB-KW"/>
</dbReference>
<accession>A0A9P6Y6K2</accession>
<dbReference type="Pfam" id="PF00735">
    <property type="entry name" value="Septin"/>
    <property type="match status" value="1"/>
</dbReference>